<proteinExistence type="predicted"/>
<organism evidence="1 2">
    <name type="scientific">Natrinema soli</name>
    <dbReference type="NCBI Taxonomy" id="1930624"/>
    <lineage>
        <taxon>Archaea</taxon>
        <taxon>Methanobacteriati</taxon>
        <taxon>Methanobacteriota</taxon>
        <taxon>Stenosarchaea group</taxon>
        <taxon>Halobacteria</taxon>
        <taxon>Halobacteriales</taxon>
        <taxon>Natrialbaceae</taxon>
        <taxon>Natrinema</taxon>
    </lineage>
</organism>
<reference evidence="1 2" key="1">
    <citation type="journal article" date="2019" name="Int. J. Syst. Evol. Microbiol.">
        <title>The Global Catalogue of Microorganisms (GCM) 10K type strain sequencing project: providing services to taxonomists for standard genome sequencing and annotation.</title>
        <authorList>
            <consortium name="The Broad Institute Genomics Platform"/>
            <consortium name="The Broad Institute Genome Sequencing Center for Infectious Disease"/>
            <person name="Wu L."/>
            <person name="Ma J."/>
        </authorList>
    </citation>
    <scope>NUCLEOTIDE SEQUENCE [LARGE SCALE GENOMIC DNA]</scope>
    <source>
        <strain evidence="1 2">LMG 29247</strain>
    </source>
</reference>
<dbReference type="Proteomes" id="UP001596383">
    <property type="component" value="Unassembled WGS sequence"/>
</dbReference>
<name>A0ABD5SR03_9EURY</name>
<comment type="caution">
    <text evidence="1">The sequence shown here is derived from an EMBL/GenBank/DDBJ whole genome shotgun (WGS) entry which is preliminary data.</text>
</comment>
<keyword evidence="2" id="KW-1185">Reference proteome</keyword>
<dbReference type="RefSeq" id="WP_273740551.1">
    <property type="nucleotide sequence ID" value="NZ_JAQIVI010000413.1"/>
</dbReference>
<sequence length="46" mass="5332">MPFGRGVERYTDLLDAVASSRDMDDASFSEAIILPSCDRHDFRRRR</sequence>
<gene>
    <name evidence="1" type="ORF">ACFQE6_22645</name>
</gene>
<accession>A0ABD5SR03</accession>
<dbReference type="EMBL" id="JBHSWV010000413">
    <property type="protein sequence ID" value="MFC6767685.1"/>
    <property type="molecule type" value="Genomic_DNA"/>
</dbReference>
<protein>
    <submittedName>
        <fullName evidence="1">Uncharacterized protein</fullName>
    </submittedName>
</protein>
<evidence type="ECO:0000313" key="2">
    <source>
        <dbReference type="Proteomes" id="UP001596383"/>
    </source>
</evidence>
<dbReference type="AlphaFoldDB" id="A0ABD5SR03"/>
<evidence type="ECO:0000313" key="1">
    <source>
        <dbReference type="EMBL" id="MFC6767685.1"/>
    </source>
</evidence>